<dbReference type="Gramene" id="PRQ22188">
    <property type="protein sequence ID" value="PRQ22188"/>
    <property type="gene ID" value="RchiOBHm_Chr6g0247521"/>
</dbReference>
<reference evidence="1 2" key="1">
    <citation type="journal article" date="2018" name="Nat. Genet.">
        <title>The Rosa genome provides new insights in the design of modern roses.</title>
        <authorList>
            <person name="Bendahmane M."/>
        </authorList>
    </citation>
    <scope>NUCLEOTIDE SEQUENCE [LARGE SCALE GENOMIC DNA]</scope>
    <source>
        <strain evidence="2">cv. Old Blush</strain>
    </source>
</reference>
<dbReference type="Proteomes" id="UP000238479">
    <property type="component" value="Chromosome 6"/>
</dbReference>
<name>A0A2P6PJT8_ROSCH</name>
<proteinExistence type="predicted"/>
<accession>A0A2P6PJT8</accession>
<evidence type="ECO:0000313" key="1">
    <source>
        <dbReference type="EMBL" id="PRQ22188.1"/>
    </source>
</evidence>
<gene>
    <name evidence="1" type="ORF">RchiOBHm_Chr6g0247521</name>
</gene>
<evidence type="ECO:0000313" key="2">
    <source>
        <dbReference type="Proteomes" id="UP000238479"/>
    </source>
</evidence>
<protein>
    <submittedName>
        <fullName evidence="1">Uncharacterized protein</fullName>
    </submittedName>
</protein>
<dbReference type="EMBL" id="PDCK01000044">
    <property type="protein sequence ID" value="PRQ22188.1"/>
    <property type="molecule type" value="Genomic_DNA"/>
</dbReference>
<comment type="caution">
    <text evidence="1">The sequence shown here is derived from an EMBL/GenBank/DDBJ whole genome shotgun (WGS) entry which is preliminary data.</text>
</comment>
<dbReference type="AlphaFoldDB" id="A0A2P6PJT8"/>
<sequence length="62" mass="6383">MEAVESVNTVVLVGAGSGRNPSLPEVVVAAAASTELFAPIEIASTRVISRTEIQPVLPPLMP</sequence>
<organism evidence="1 2">
    <name type="scientific">Rosa chinensis</name>
    <name type="common">China rose</name>
    <dbReference type="NCBI Taxonomy" id="74649"/>
    <lineage>
        <taxon>Eukaryota</taxon>
        <taxon>Viridiplantae</taxon>
        <taxon>Streptophyta</taxon>
        <taxon>Embryophyta</taxon>
        <taxon>Tracheophyta</taxon>
        <taxon>Spermatophyta</taxon>
        <taxon>Magnoliopsida</taxon>
        <taxon>eudicotyledons</taxon>
        <taxon>Gunneridae</taxon>
        <taxon>Pentapetalae</taxon>
        <taxon>rosids</taxon>
        <taxon>fabids</taxon>
        <taxon>Rosales</taxon>
        <taxon>Rosaceae</taxon>
        <taxon>Rosoideae</taxon>
        <taxon>Rosoideae incertae sedis</taxon>
        <taxon>Rosa</taxon>
    </lineage>
</organism>
<keyword evidence="2" id="KW-1185">Reference proteome</keyword>